<dbReference type="RefSeq" id="WP_306862015.1">
    <property type="nucleotide sequence ID" value="NZ_JAUSRB010000002.1"/>
</dbReference>
<organism evidence="1 2">
    <name type="scientific">Streptosporangium brasiliense</name>
    <dbReference type="NCBI Taxonomy" id="47480"/>
    <lineage>
        <taxon>Bacteria</taxon>
        <taxon>Bacillati</taxon>
        <taxon>Actinomycetota</taxon>
        <taxon>Actinomycetes</taxon>
        <taxon>Streptosporangiales</taxon>
        <taxon>Streptosporangiaceae</taxon>
        <taxon>Streptosporangium</taxon>
    </lineage>
</organism>
<dbReference type="EMBL" id="JAUSRB010000002">
    <property type="protein sequence ID" value="MDP9864334.1"/>
    <property type="molecule type" value="Genomic_DNA"/>
</dbReference>
<accession>A0ABT9R6C4</accession>
<reference evidence="1 2" key="1">
    <citation type="submission" date="2023-07" db="EMBL/GenBank/DDBJ databases">
        <title>Sequencing the genomes of 1000 actinobacteria strains.</title>
        <authorList>
            <person name="Klenk H.-P."/>
        </authorList>
    </citation>
    <scope>NUCLEOTIDE SEQUENCE [LARGE SCALE GENOMIC DNA]</scope>
    <source>
        <strain evidence="1 2">DSM 44109</strain>
    </source>
</reference>
<sequence length="128" mass="14149">MTGPRILSFAAWRGGRYVGLAEVLASLGSVIEDHRWRLIIDWLVSPELEAITEATASSLVSTSELVELFSVDCQLIDGELVGHGGSSSVPEVRIRAFDSGHWDVRTDSSELLEKIVMLYPDAHELPEW</sequence>
<dbReference type="Proteomes" id="UP001230426">
    <property type="component" value="Unassembled WGS sequence"/>
</dbReference>
<name>A0ABT9R6C4_9ACTN</name>
<keyword evidence="2" id="KW-1185">Reference proteome</keyword>
<evidence type="ECO:0000313" key="2">
    <source>
        <dbReference type="Proteomes" id="UP001230426"/>
    </source>
</evidence>
<gene>
    <name evidence="1" type="ORF">J2S55_003600</name>
</gene>
<proteinExistence type="predicted"/>
<comment type="caution">
    <text evidence="1">The sequence shown here is derived from an EMBL/GenBank/DDBJ whole genome shotgun (WGS) entry which is preliminary data.</text>
</comment>
<protein>
    <submittedName>
        <fullName evidence="1">Uncharacterized protein</fullName>
    </submittedName>
</protein>
<evidence type="ECO:0000313" key="1">
    <source>
        <dbReference type="EMBL" id="MDP9864334.1"/>
    </source>
</evidence>